<reference evidence="1 2" key="1">
    <citation type="submission" date="2019-05" db="EMBL/GenBank/DDBJ databases">
        <title>Genome sequence of Klebsiella sp strain TOUT106.</title>
        <authorList>
            <person name="Rahi P."/>
            <person name="Chaudhari D."/>
        </authorList>
    </citation>
    <scope>NUCLEOTIDE SEQUENCE [LARGE SCALE GENOMIC DNA]</scope>
    <source>
        <strain evidence="1 2">TOUT106</strain>
    </source>
</reference>
<dbReference type="RefSeq" id="WP_138361534.1">
    <property type="nucleotide sequence ID" value="NZ_VCHQ01000018.1"/>
</dbReference>
<sequence length="433" mass="49935">MKQDVIPSLIGEACADFTVLYCLVTHEEYLFAAWYDPSHRITIGCRAPFAEEWETFQPEGFWIEERHRFSNITDYDSHNYLTLAIDAEGYIHLAGNMHVDPLIYYRSQKPLDICSIQPVLSMVGERENRATYPLFFKDSNGRLLFRYRDGCSGNGDDIYNRWDDQSKTWGRLLDTPLLNGDGERNGYARPPVVGPDGYWHMIWMWRETPHCETNNNLSYARSRDLLHWETSAGKPLTLPISRSTGEIVDPAAPEEGLINMVQEVGFDNQGRPVLIFHRYDEQGYSQAWLARPDGKGTWLKKQISRWDFRWDFKGPGSIPPDVILCPPRPVGHSRLEVEWQTANAGRGIWIIDEETLQVIADKAVYRAMCTTQRQPRQHIHPDAVVQLVAALDSDGHEQHRYWLRWETLPIFRDVPHPVEVGATQLELIDTGIE</sequence>
<name>A0A5R9LGG0_9ENTR</name>
<dbReference type="Proteomes" id="UP000307430">
    <property type="component" value="Unassembled WGS sequence"/>
</dbReference>
<keyword evidence="2" id="KW-1185">Reference proteome</keyword>
<comment type="caution">
    <text evidence="1">The sequence shown here is derived from an EMBL/GenBank/DDBJ whole genome shotgun (WGS) entry which is preliminary data.</text>
</comment>
<dbReference type="Gene3D" id="2.115.10.20">
    <property type="entry name" value="Glycosyl hydrolase domain, family 43"/>
    <property type="match status" value="1"/>
</dbReference>
<gene>
    <name evidence="1" type="ORF">FE839_14635</name>
</gene>
<dbReference type="Pfam" id="PF15892">
    <property type="entry name" value="BNR_4"/>
    <property type="match status" value="1"/>
</dbReference>
<dbReference type="AlphaFoldDB" id="A0A5R9LGG0"/>
<evidence type="ECO:0000313" key="1">
    <source>
        <dbReference type="EMBL" id="TLV15633.1"/>
    </source>
</evidence>
<dbReference type="InterPro" id="IPR023296">
    <property type="entry name" value="Glyco_hydro_beta-prop_sf"/>
</dbReference>
<dbReference type="EMBL" id="VCHQ01000018">
    <property type="protein sequence ID" value="TLV15633.1"/>
    <property type="molecule type" value="Genomic_DNA"/>
</dbReference>
<protein>
    <recommendedName>
        <fullName evidence="3">Glycosyl hydrolase</fullName>
    </recommendedName>
</protein>
<organism evidence="1 2">
    <name type="scientific">Klebsiella indica</name>
    <dbReference type="NCBI Taxonomy" id="2582917"/>
    <lineage>
        <taxon>Bacteria</taxon>
        <taxon>Pseudomonadati</taxon>
        <taxon>Pseudomonadota</taxon>
        <taxon>Gammaproteobacteria</taxon>
        <taxon>Enterobacterales</taxon>
        <taxon>Enterobacteriaceae</taxon>
        <taxon>Klebsiella/Raoultella group</taxon>
        <taxon>Klebsiella</taxon>
    </lineage>
</organism>
<evidence type="ECO:0008006" key="3">
    <source>
        <dbReference type="Google" id="ProtNLM"/>
    </source>
</evidence>
<proteinExistence type="predicted"/>
<accession>A0A5R9LGG0</accession>
<evidence type="ECO:0000313" key="2">
    <source>
        <dbReference type="Proteomes" id="UP000307430"/>
    </source>
</evidence>